<protein>
    <submittedName>
        <fullName evidence="1">Uncharacterized protein</fullName>
    </submittedName>
</protein>
<keyword evidence="2" id="KW-1185">Reference proteome</keyword>
<reference evidence="1 2" key="1">
    <citation type="journal article" date="2021" name="BMC Genomics">
        <title>Datura genome reveals duplications of psychoactive alkaloid biosynthetic genes and high mutation rate following tissue culture.</title>
        <authorList>
            <person name="Rajewski A."/>
            <person name="Carter-House D."/>
            <person name="Stajich J."/>
            <person name="Litt A."/>
        </authorList>
    </citation>
    <scope>NUCLEOTIDE SEQUENCE [LARGE SCALE GENOMIC DNA]</scope>
    <source>
        <strain evidence="1">AR-01</strain>
    </source>
</reference>
<accession>A0ABS8SG79</accession>
<name>A0ABS8SG79_DATST</name>
<evidence type="ECO:0000313" key="2">
    <source>
        <dbReference type="Proteomes" id="UP000823775"/>
    </source>
</evidence>
<evidence type="ECO:0000313" key="1">
    <source>
        <dbReference type="EMBL" id="MCD7457910.1"/>
    </source>
</evidence>
<dbReference type="Proteomes" id="UP000823775">
    <property type="component" value="Unassembled WGS sequence"/>
</dbReference>
<gene>
    <name evidence="1" type="ORF">HAX54_036547</name>
</gene>
<sequence>MASQGSLEALPEEFPTRINYRPNGKPRIVFWRGDPEVFSCSKKISLRFVQPIQAVARFLSVTSSLIWWMAFLGAPPCPTCAPNLNSNFSFSQIRFSLAAAFTVPLLLRPD</sequence>
<comment type="caution">
    <text evidence="1">The sequence shown here is derived from an EMBL/GenBank/DDBJ whole genome shotgun (WGS) entry which is preliminary data.</text>
</comment>
<dbReference type="EMBL" id="JACEIK010000485">
    <property type="protein sequence ID" value="MCD7457910.1"/>
    <property type="molecule type" value="Genomic_DNA"/>
</dbReference>
<organism evidence="1 2">
    <name type="scientific">Datura stramonium</name>
    <name type="common">Jimsonweed</name>
    <name type="synonym">Common thornapple</name>
    <dbReference type="NCBI Taxonomy" id="4076"/>
    <lineage>
        <taxon>Eukaryota</taxon>
        <taxon>Viridiplantae</taxon>
        <taxon>Streptophyta</taxon>
        <taxon>Embryophyta</taxon>
        <taxon>Tracheophyta</taxon>
        <taxon>Spermatophyta</taxon>
        <taxon>Magnoliopsida</taxon>
        <taxon>eudicotyledons</taxon>
        <taxon>Gunneridae</taxon>
        <taxon>Pentapetalae</taxon>
        <taxon>asterids</taxon>
        <taxon>lamiids</taxon>
        <taxon>Solanales</taxon>
        <taxon>Solanaceae</taxon>
        <taxon>Solanoideae</taxon>
        <taxon>Datureae</taxon>
        <taxon>Datura</taxon>
    </lineage>
</organism>
<proteinExistence type="predicted"/>